<reference evidence="3" key="1">
    <citation type="journal article" date="2014" name="Nat. Commun.">
        <title>Genomic adaptations of the halophilic Dead Sea filamentous fungus Eurotium rubrum.</title>
        <authorList>
            <person name="Kis-Papo T."/>
            <person name="Weig A.R."/>
            <person name="Riley R."/>
            <person name="Persoh D."/>
            <person name="Salamov A."/>
            <person name="Sun H."/>
            <person name="Lipzen A."/>
            <person name="Wasser S.P."/>
            <person name="Rambold G."/>
            <person name="Grigoriev I.V."/>
            <person name="Nevo E."/>
        </authorList>
    </citation>
    <scope>NUCLEOTIDE SEQUENCE [LARGE SCALE GENOMIC DNA]</scope>
    <source>
        <strain evidence="3">CBS 135680</strain>
    </source>
</reference>
<feature type="domain" description="FAD dependent oxidoreductase" evidence="1">
    <location>
        <begin position="37"/>
        <end position="414"/>
    </location>
</feature>
<dbReference type="PANTHER" id="PTHR13847:SF279">
    <property type="entry name" value="FAD DEPENDENT OXIDOREDUCTASE DOMAIN-CONTAINING PROTEIN-RELATED"/>
    <property type="match status" value="1"/>
</dbReference>
<evidence type="ECO:0000259" key="1">
    <source>
        <dbReference type="Pfam" id="PF01266"/>
    </source>
</evidence>
<dbReference type="GeneID" id="63694742"/>
<dbReference type="InterPro" id="IPR006076">
    <property type="entry name" value="FAD-dep_OxRdtase"/>
</dbReference>
<dbReference type="InterPro" id="IPR036188">
    <property type="entry name" value="FAD/NAD-bd_sf"/>
</dbReference>
<evidence type="ECO:0000313" key="2">
    <source>
        <dbReference type="EMBL" id="EYE97618.1"/>
    </source>
</evidence>
<dbReference type="GO" id="GO:0005737">
    <property type="term" value="C:cytoplasm"/>
    <property type="evidence" value="ECO:0007669"/>
    <property type="project" value="TreeGrafter"/>
</dbReference>
<dbReference type="Gene3D" id="3.50.50.60">
    <property type="entry name" value="FAD/NAD(P)-binding domain"/>
    <property type="match status" value="1"/>
</dbReference>
<dbReference type="Proteomes" id="UP000019804">
    <property type="component" value="Unassembled WGS sequence"/>
</dbReference>
<dbReference type="HOGENOM" id="CLU_022730_0_1_1"/>
<organism evidence="2 3">
    <name type="scientific">Aspergillus ruber (strain CBS 135680)</name>
    <dbReference type="NCBI Taxonomy" id="1388766"/>
    <lineage>
        <taxon>Eukaryota</taxon>
        <taxon>Fungi</taxon>
        <taxon>Dikarya</taxon>
        <taxon>Ascomycota</taxon>
        <taxon>Pezizomycotina</taxon>
        <taxon>Eurotiomycetes</taxon>
        <taxon>Eurotiomycetidae</taxon>
        <taxon>Eurotiales</taxon>
        <taxon>Aspergillaceae</taxon>
        <taxon>Aspergillus</taxon>
        <taxon>Aspergillus subgen. Aspergillus</taxon>
    </lineage>
</organism>
<keyword evidence="3" id="KW-1185">Reference proteome</keyword>
<dbReference type="AlphaFoldDB" id="A0A017SKY3"/>
<dbReference type="Gene3D" id="3.30.9.10">
    <property type="entry name" value="D-Amino Acid Oxidase, subunit A, domain 2"/>
    <property type="match status" value="1"/>
</dbReference>
<dbReference type="STRING" id="1388766.A0A017SKY3"/>
<dbReference type="EMBL" id="KK088415">
    <property type="protein sequence ID" value="EYE97618.1"/>
    <property type="molecule type" value="Genomic_DNA"/>
</dbReference>
<accession>A0A017SKY3</accession>
<dbReference type="PANTHER" id="PTHR13847">
    <property type="entry name" value="SARCOSINE DEHYDROGENASE-RELATED"/>
    <property type="match status" value="1"/>
</dbReference>
<dbReference type="RefSeq" id="XP_040641306.1">
    <property type="nucleotide sequence ID" value="XM_040779618.1"/>
</dbReference>
<proteinExistence type="predicted"/>
<sequence length="460" mass="50702">MTMPFPVNGGMTSFWRSQPDTLDNHRSTETLPESSNIVIIGAGYTGAATAYHCLEQGQSTGRKKPSIMILEARQACSGATGRNGGHLKPDVYNGINTLANDYDIDAAAEVAMFEMQNLQTVQSFVEKEEIECDLRVAHAIDVQLDDAHFAKLRGGLESLIIKGSEASKLVEMRAGEKAEAFSSVKGARGCFSYDAGRLWPYKLIIHLLKRAIASGANLQTYTPVLQVSDTPDKHGRWTVVTDRGSIRTKHVVYACNAYTPALAPEFQNHIIPVRGICSRIVVPNPSSNPLDSSYTLRFNNWDYDYLIPRPDGSIVVGGARSMYLREPANWYNVTDDSRLIDSAAHYFDGYMQRHFHGWENTGAYTDRVWTGIMGYTTDFLPHIGPVPGKPGQIVIAGFNGHGMPQIFLSALGVARMIEGAEYGDTGLPRLFEATLERLQNKENRILHGIPSTSDRGSSRL</sequence>
<name>A0A017SKY3_ASPRC</name>
<protein>
    <submittedName>
        <fullName evidence="2">FAD dependent oxidoreductase superfamily</fullName>
    </submittedName>
</protein>
<dbReference type="Pfam" id="PF01266">
    <property type="entry name" value="DAO"/>
    <property type="match status" value="1"/>
</dbReference>
<dbReference type="SUPFAM" id="SSF51905">
    <property type="entry name" value="FAD/NAD(P)-binding domain"/>
    <property type="match status" value="1"/>
</dbReference>
<evidence type="ECO:0000313" key="3">
    <source>
        <dbReference type="Proteomes" id="UP000019804"/>
    </source>
</evidence>
<gene>
    <name evidence="2" type="ORF">EURHEDRAFT_384440</name>
</gene>
<dbReference type="OrthoDB" id="429143at2759"/>